<sequence>MIIFATDDGRDSLRNNKSFFVDGTFKSCPGQFTQLYTIHVDLGSNDQEVNIVVAAFALLQRKDTATYERLFSVLKEKCQFNPDSVIIDFEAAAIIALKNVFNDVDINGCHFHFAQCLWRNVQKIGLTTDYREDENVRMCVVHLTSTFKSRGR</sequence>
<evidence type="ECO:0000313" key="2">
    <source>
        <dbReference type="EMBL" id="KAG8175298.1"/>
    </source>
</evidence>
<keyword evidence="3" id="KW-1185">Reference proteome</keyword>
<evidence type="ECO:0000259" key="1">
    <source>
        <dbReference type="Pfam" id="PF10551"/>
    </source>
</evidence>
<dbReference type="PANTHER" id="PTHR47160:SF8">
    <property type="entry name" value="MULE TRANSPOSASE DOMAIN-CONTAINING PROTEIN"/>
    <property type="match status" value="1"/>
</dbReference>
<gene>
    <name evidence="2" type="ORF">JTE90_027112</name>
</gene>
<name>A0AAV6TU53_9ARAC</name>
<organism evidence="2 3">
    <name type="scientific">Oedothorax gibbosus</name>
    <dbReference type="NCBI Taxonomy" id="931172"/>
    <lineage>
        <taxon>Eukaryota</taxon>
        <taxon>Metazoa</taxon>
        <taxon>Ecdysozoa</taxon>
        <taxon>Arthropoda</taxon>
        <taxon>Chelicerata</taxon>
        <taxon>Arachnida</taxon>
        <taxon>Araneae</taxon>
        <taxon>Araneomorphae</taxon>
        <taxon>Entelegynae</taxon>
        <taxon>Araneoidea</taxon>
        <taxon>Linyphiidae</taxon>
        <taxon>Erigoninae</taxon>
        <taxon>Oedothorax</taxon>
    </lineage>
</organism>
<dbReference type="Pfam" id="PF10551">
    <property type="entry name" value="MULE"/>
    <property type="match status" value="1"/>
</dbReference>
<dbReference type="PANTHER" id="PTHR47160">
    <property type="entry name" value="PUTATIVE-RELATED"/>
    <property type="match status" value="1"/>
</dbReference>
<dbReference type="InterPro" id="IPR018289">
    <property type="entry name" value="MULE_transposase_dom"/>
</dbReference>
<feature type="domain" description="MULE transposase" evidence="1">
    <location>
        <begin position="20"/>
        <end position="115"/>
    </location>
</feature>
<protein>
    <recommendedName>
        <fullName evidence="1">MULE transposase domain-containing protein</fullName>
    </recommendedName>
</protein>
<comment type="caution">
    <text evidence="2">The sequence shown here is derived from an EMBL/GenBank/DDBJ whole genome shotgun (WGS) entry which is preliminary data.</text>
</comment>
<dbReference type="EMBL" id="JAFNEN010001035">
    <property type="protein sequence ID" value="KAG8175298.1"/>
    <property type="molecule type" value="Genomic_DNA"/>
</dbReference>
<evidence type="ECO:0000313" key="3">
    <source>
        <dbReference type="Proteomes" id="UP000827092"/>
    </source>
</evidence>
<reference evidence="2 3" key="1">
    <citation type="journal article" date="2022" name="Nat. Ecol. Evol.">
        <title>A masculinizing supergene underlies an exaggerated male reproductive morph in a spider.</title>
        <authorList>
            <person name="Hendrickx F."/>
            <person name="De Corte Z."/>
            <person name="Sonet G."/>
            <person name="Van Belleghem S.M."/>
            <person name="Kostlbacher S."/>
            <person name="Vangestel C."/>
        </authorList>
    </citation>
    <scope>NUCLEOTIDE SEQUENCE [LARGE SCALE GENOMIC DNA]</scope>
    <source>
        <strain evidence="2">W744_W776</strain>
    </source>
</reference>
<dbReference type="AlphaFoldDB" id="A0AAV6TU53"/>
<accession>A0AAV6TU53</accession>
<proteinExistence type="predicted"/>
<dbReference type="Proteomes" id="UP000827092">
    <property type="component" value="Unassembled WGS sequence"/>
</dbReference>